<reference evidence="1 2" key="1">
    <citation type="journal article" date="2013" name="Genome Announc.">
        <title>Draft Genome Sequence of Desulfotignum phosphitoxidans DSM 13687 Strain FiPS-3.</title>
        <authorList>
            <person name="Poehlein A."/>
            <person name="Daniel R."/>
            <person name="Simeonova D.D."/>
        </authorList>
    </citation>
    <scope>NUCLEOTIDE SEQUENCE [LARGE SCALE GENOMIC DNA]</scope>
    <source>
        <strain evidence="1 2">DSM 13687</strain>
    </source>
</reference>
<accession>S0FTY2</accession>
<sequence length="74" mass="8252">MKRECGEEKKPLLVCLHCPYAGITRIRFQGLKQMLLSAGGGTPSELRENIAQFPTGVKGMKKFLLTGHCLKVYE</sequence>
<keyword evidence="2" id="KW-1185">Reference proteome</keyword>
<dbReference type="EMBL" id="APJX01000010">
    <property type="protein sequence ID" value="EMS78135.1"/>
    <property type="molecule type" value="Genomic_DNA"/>
</dbReference>
<protein>
    <submittedName>
        <fullName evidence="1">Uncharacterized protein</fullName>
    </submittedName>
</protein>
<dbReference type="AlphaFoldDB" id="S0FTY2"/>
<dbReference type="Proteomes" id="UP000014216">
    <property type="component" value="Unassembled WGS sequence"/>
</dbReference>
<gene>
    <name evidence="1" type="ORF">Dpo_10c01290</name>
</gene>
<evidence type="ECO:0000313" key="2">
    <source>
        <dbReference type="Proteomes" id="UP000014216"/>
    </source>
</evidence>
<comment type="caution">
    <text evidence="1">The sequence shown here is derived from an EMBL/GenBank/DDBJ whole genome shotgun (WGS) entry which is preliminary data.</text>
</comment>
<organism evidence="1 2">
    <name type="scientific">Desulfotignum phosphitoxidans DSM 13687</name>
    <dbReference type="NCBI Taxonomy" id="1286635"/>
    <lineage>
        <taxon>Bacteria</taxon>
        <taxon>Pseudomonadati</taxon>
        <taxon>Thermodesulfobacteriota</taxon>
        <taxon>Desulfobacteria</taxon>
        <taxon>Desulfobacterales</taxon>
        <taxon>Desulfobacteraceae</taxon>
        <taxon>Desulfotignum</taxon>
    </lineage>
</organism>
<name>S0FTY2_9BACT</name>
<proteinExistence type="predicted"/>
<evidence type="ECO:0000313" key="1">
    <source>
        <dbReference type="EMBL" id="EMS78135.1"/>
    </source>
</evidence>